<evidence type="ECO:0000256" key="1">
    <source>
        <dbReference type="ARBA" id="ARBA00023125"/>
    </source>
</evidence>
<proteinExistence type="predicted"/>
<dbReference type="InterPro" id="IPR009057">
    <property type="entry name" value="Homeodomain-like_sf"/>
</dbReference>
<dbReference type="Proteomes" id="UP000516320">
    <property type="component" value="Chromosome"/>
</dbReference>
<accession>A0A7H0SS67</accession>
<dbReference type="InterPro" id="IPR001647">
    <property type="entry name" value="HTH_TetR"/>
</dbReference>
<dbReference type="Gene3D" id="1.10.357.10">
    <property type="entry name" value="Tetracycline Repressor, domain 2"/>
    <property type="match status" value="1"/>
</dbReference>
<organism evidence="2 3">
    <name type="scientific">Corynebacterium poyangense</name>
    <dbReference type="NCBI Taxonomy" id="2684405"/>
    <lineage>
        <taxon>Bacteria</taxon>
        <taxon>Bacillati</taxon>
        <taxon>Actinomycetota</taxon>
        <taxon>Actinomycetes</taxon>
        <taxon>Mycobacteriales</taxon>
        <taxon>Corynebacteriaceae</taxon>
        <taxon>Corynebacterium</taxon>
    </lineage>
</organism>
<protein>
    <submittedName>
        <fullName evidence="2">TetR family transcriptional regulator</fullName>
    </submittedName>
</protein>
<evidence type="ECO:0000313" key="3">
    <source>
        <dbReference type="Proteomes" id="UP000516320"/>
    </source>
</evidence>
<dbReference type="AlphaFoldDB" id="A0A7H0SS67"/>
<evidence type="ECO:0000313" key="2">
    <source>
        <dbReference type="EMBL" id="QNQ91392.1"/>
    </source>
</evidence>
<name>A0A7H0SS67_9CORY</name>
<dbReference type="SUPFAM" id="SSF46689">
    <property type="entry name" value="Homeodomain-like"/>
    <property type="match status" value="1"/>
</dbReference>
<keyword evidence="3" id="KW-1185">Reference proteome</keyword>
<sequence>MRNRVALHQAALTLAEKHGLEFTIDDVAGTAGVSRRTFFNHFATKLDAILNCGLNDSHVCYQEAFLAGDFAREGRNVVEELLMMDQELDKQRCLGNGIGWSTRIHDLVLREEKLRQHLWKTIQAERASRIRLVRARYPELDEDTAWLAVRLAESIILFSLENPGPNQDTTHTLLPRPERQRFFYETCTALLQPRAQ</sequence>
<dbReference type="EMBL" id="CP046884">
    <property type="protein sequence ID" value="QNQ91392.1"/>
    <property type="molecule type" value="Genomic_DNA"/>
</dbReference>
<dbReference type="Pfam" id="PF00440">
    <property type="entry name" value="TetR_N"/>
    <property type="match status" value="1"/>
</dbReference>
<dbReference type="GO" id="GO:0003677">
    <property type="term" value="F:DNA binding"/>
    <property type="evidence" value="ECO:0007669"/>
    <property type="project" value="UniProtKB-KW"/>
</dbReference>
<dbReference type="KEGG" id="cpoy:GP475_04130"/>
<keyword evidence="1" id="KW-0238">DNA-binding</keyword>
<gene>
    <name evidence="2" type="ORF">GP475_04130</name>
</gene>
<reference evidence="2 3" key="1">
    <citation type="submission" date="2019-12" db="EMBL/GenBank/DDBJ databases">
        <title>Corynebacterium sp. nov., isolated from feces of the Anser Albifrons in China.</title>
        <authorList>
            <person name="Liu Q."/>
        </authorList>
    </citation>
    <scope>NUCLEOTIDE SEQUENCE [LARGE SCALE GENOMIC DNA]</scope>
    <source>
        <strain evidence="2 3">4H37-19</strain>
    </source>
</reference>